<protein>
    <submittedName>
        <fullName evidence="1">Uncharacterized protein</fullName>
    </submittedName>
</protein>
<comment type="caution">
    <text evidence="1">The sequence shown here is derived from an EMBL/GenBank/DDBJ whole genome shotgun (WGS) entry which is preliminary data.</text>
</comment>
<name>A0ACC2WEV4_9TREE</name>
<evidence type="ECO:0000313" key="2">
    <source>
        <dbReference type="Proteomes" id="UP001241377"/>
    </source>
</evidence>
<dbReference type="EMBL" id="JASBWR010000017">
    <property type="protein sequence ID" value="KAJ9109602.1"/>
    <property type="molecule type" value="Genomic_DNA"/>
</dbReference>
<reference evidence="1" key="1">
    <citation type="submission" date="2023-04" db="EMBL/GenBank/DDBJ databases">
        <title>Draft Genome sequencing of Naganishia species isolated from polar environments using Oxford Nanopore Technology.</title>
        <authorList>
            <person name="Leo P."/>
            <person name="Venkateswaran K."/>
        </authorList>
    </citation>
    <scope>NUCLEOTIDE SEQUENCE</scope>
    <source>
        <strain evidence="1">MNA-CCFEE 5261</strain>
    </source>
</reference>
<sequence length="756" mass="86192">MAQIQGVECGVFSNPPNGVGINTYVDMHHTIHKETPEPLTPSDTNSVMSIKSIVTPLQDLPEEKQPNGGISIENKEDLVSILKDLVQVDLSMTSLRTKIDVIDGEKIQNILNTLEEYDPEATTVEERQSIEKLATSNHTLKEIRQEHPFRDDVAVDRLSTEFNPFLRRIKFKNNLDRLLYISQWYTSSEFNAGKKPDGEIEDEAPTDGRRLRPRRKTKQVSPEPEKIEEEKPRTKRRRTKATVKDETPESKDSGDKYNPFDPENILEDTFLPLHGRHAFADSIYIDAPSLPPLVTNVEPKLGVSVDTSASNLITQHTKHYKNLPSSFPTLFITNSDGQEVANVNNRIRIRFLLYPMHCEEYVLAQPKSNQLDPVDEIIKFFQVNYGLYFSGSTKIRNIIVTNYCQKLREAVDDDDLASFVTIIDKWNQLVLHLSPNPSFWSDINPEIRMYTKKIEEKFSESDLKINIFHTEIAKLVAKHQGDKQDKNQTNETNDNDHTVIPGSNGSVLAGDSISRYKRDFFCQLASNQKISRYALHQILSRVYARVVSISSNKLRYYKAFTAEVYGELLPCFTSEVLTKVGMKPHHKFYDLGSGVGNTTLQAALEFGAALSGGCELMAHASKLTLEQSNMVQRNLSVFGLKQLNLEWALLQSFADNEQVRRTVIDCDILIVNNYLFDAELNYKVGKLLYGLRPGSKIVSLRNFISPRYKASFDDTVFDYLQVEKHEMEHNMSVSWTANKVPYYISVVQKEVCKQYL</sequence>
<evidence type="ECO:0000313" key="1">
    <source>
        <dbReference type="EMBL" id="KAJ9109602.1"/>
    </source>
</evidence>
<accession>A0ACC2WEV4</accession>
<organism evidence="1 2">
    <name type="scientific">Naganishia cerealis</name>
    <dbReference type="NCBI Taxonomy" id="610337"/>
    <lineage>
        <taxon>Eukaryota</taxon>
        <taxon>Fungi</taxon>
        <taxon>Dikarya</taxon>
        <taxon>Basidiomycota</taxon>
        <taxon>Agaricomycotina</taxon>
        <taxon>Tremellomycetes</taxon>
        <taxon>Filobasidiales</taxon>
        <taxon>Filobasidiaceae</taxon>
        <taxon>Naganishia</taxon>
    </lineage>
</organism>
<dbReference type="Proteomes" id="UP001241377">
    <property type="component" value="Unassembled WGS sequence"/>
</dbReference>
<gene>
    <name evidence="1" type="ORF">QFC19_002043</name>
</gene>
<proteinExistence type="predicted"/>
<keyword evidence="2" id="KW-1185">Reference proteome</keyword>